<accession>A0A8X6XR45</accession>
<organism evidence="1 2">
    <name type="scientific">Trichonephila inaurata madagascariensis</name>
    <dbReference type="NCBI Taxonomy" id="2747483"/>
    <lineage>
        <taxon>Eukaryota</taxon>
        <taxon>Metazoa</taxon>
        <taxon>Ecdysozoa</taxon>
        <taxon>Arthropoda</taxon>
        <taxon>Chelicerata</taxon>
        <taxon>Arachnida</taxon>
        <taxon>Araneae</taxon>
        <taxon>Araneomorphae</taxon>
        <taxon>Entelegynae</taxon>
        <taxon>Araneoidea</taxon>
        <taxon>Nephilidae</taxon>
        <taxon>Trichonephila</taxon>
        <taxon>Trichonephila inaurata</taxon>
    </lineage>
</organism>
<sequence length="18" mass="2012">AAEEVGEMISRKCISLYI</sequence>
<evidence type="ECO:0000313" key="1">
    <source>
        <dbReference type="EMBL" id="GFY58355.1"/>
    </source>
</evidence>
<proteinExistence type="predicted"/>
<feature type="non-terminal residue" evidence="1">
    <location>
        <position position="1"/>
    </location>
</feature>
<dbReference type="EMBL" id="BMAV01012036">
    <property type="protein sequence ID" value="GFY58355.1"/>
    <property type="molecule type" value="Genomic_DNA"/>
</dbReference>
<dbReference type="Proteomes" id="UP000886998">
    <property type="component" value="Unassembled WGS sequence"/>
</dbReference>
<dbReference type="AlphaFoldDB" id="A0A8X6XR45"/>
<evidence type="ECO:0000313" key="2">
    <source>
        <dbReference type="Proteomes" id="UP000886998"/>
    </source>
</evidence>
<keyword evidence="2" id="KW-1185">Reference proteome</keyword>
<comment type="caution">
    <text evidence="1">The sequence shown here is derived from an EMBL/GenBank/DDBJ whole genome shotgun (WGS) entry which is preliminary data.</text>
</comment>
<protein>
    <submittedName>
        <fullName evidence="1">Uncharacterized protein</fullName>
    </submittedName>
</protein>
<gene>
    <name evidence="1" type="ORF">TNIN_78351</name>
</gene>
<reference evidence="1" key="1">
    <citation type="submission" date="2020-08" db="EMBL/GenBank/DDBJ databases">
        <title>Multicomponent nature underlies the extraordinary mechanical properties of spider dragline silk.</title>
        <authorList>
            <person name="Kono N."/>
            <person name="Nakamura H."/>
            <person name="Mori M."/>
            <person name="Yoshida Y."/>
            <person name="Ohtoshi R."/>
            <person name="Malay A.D."/>
            <person name="Moran D.A.P."/>
            <person name="Tomita M."/>
            <person name="Numata K."/>
            <person name="Arakawa K."/>
        </authorList>
    </citation>
    <scope>NUCLEOTIDE SEQUENCE</scope>
</reference>
<name>A0A8X6XR45_9ARAC</name>